<feature type="compositionally biased region" description="Polar residues" evidence="1">
    <location>
        <begin position="40"/>
        <end position="49"/>
    </location>
</feature>
<organism evidence="2">
    <name type="scientific">uncultured Phycisphaerae bacterium</name>
    <dbReference type="NCBI Taxonomy" id="904963"/>
    <lineage>
        <taxon>Bacteria</taxon>
        <taxon>Pseudomonadati</taxon>
        <taxon>Planctomycetota</taxon>
        <taxon>Phycisphaerae</taxon>
        <taxon>environmental samples</taxon>
    </lineage>
</organism>
<evidence type="ECO:0000256" key="1">
    <source>
        <dbReference type="SAM" id="MobiDB-lite"/>
    </source>
</evidence>
<reference evidence="2" key="1">
    <citation type="submission" date="2020-02" db="EMBL/GenBank/DDBJ databases">
        <authorList>
            <person name="Meier V. D."/>
        </authorList>
    </citation>
    <scope>NUCLEOTIDE SEQUENCE</scope>
    <source>
        <strain evidence="2">AVDCRST_MAG64</strain>
    </source>
</reference>
<dbReference type="EMBL" id="CADCUQ010000639">
    <property type="protein sequence ID" value="CAA9420018.1"/>
    <property type="molecule type" value="Genomic_DNA"/>
</dbReference>
<proteinExistence type="predicted"/>
<name>A0A6J4PRU4_9BACT</name>
<accession>A0A6J4PRU4</accession>
<protein>
    <submittedName>
        <fullName evidence="2">Uncharacterized protein</fullName>
    </submittedName>
</protein>
<gene>
    <name evidence="2" type="ORF">AVDCRST_MAG64-2820</name>
</gene>
<sequence length="49" mass="5109">MGRGVALNDMITRMGQQRFRAAAVAPSHGGQGPPGRAEAVTSNERGTRS</sequence>
<evidence type="ECO:0000313" key="2">
    <source>
        <dbReference type="EMBL" id="CAA9420018.1"/>
    </source>
</evidence>
<feature type="region of interest" description="Disordered" evidence="1">
    <location>
        <begin position="21"/>
        <end position="49"/>
    </location>
</feature>
<dbReference type="AlphaFoldDB" id="A0A6J4PRU4"/>